<dbReference type="AlphaFoldDB" id="A0A4S4DAM8"/>
<feature type="domain" description="F-box" evidence="2">
    <location>
        <begin position="29"/>
        <end position="65"/>
    </location>
</feature>
<feature type="transmembrane region" description="Helical" evidence="1">
    <location>
        <begin position="315"/>
        <end position="338"/>
    </location>
</feature>
<dbReference type="EMBL" id="SDRB02011911">
    <property type="protein sequence ID" value="THF99600.1"/>
    <property type="molecule type" value="Genomic_DNA"/>
</dbReference>
<dbReference type="Pfam" id="PF12937">
    <property type="entry name" value="F-box-like"/>
    <property type="match status" value="1"/>
</dbReference>
<keyword evidence="1" id="KW-0472">Membrane</keyword>
<comment type="caution">
    <text evidence="3">The sequence shown here is derived from an EMBL/GenBank/DDBJ whole genome shotgun (WGS) entry which is preliminary data.</text>
</comment>
<organism evidence="3 4">
    <name type="scientific">Camellia sinensis var. sinensis</name>
    <name type="common">China tea</name>
    <dbReference type="NCBI Taxonomy" id="542762"/>
    <lineage>
        <taxon>Eukaryota</taxon>
        <taxon>Viridiplantae</taxon>
        <taxon>Streptophyta</taxon>
        <taxon>Embryophyta</taxon>
        <taxon>Tracheophyta</taxon>
        <taxon>Spermatophyta</taxon>
        <taxon>Magnoliopsida</taxon>
        <taxon>eudicotyledons</taxon>
        <taxon>Gunneridae</taxon>
        <taxon>Pentapetalae</taxon>
        <taxon>asterids</taxon>
        <taxon>Ericales</taxon>
        <taxon>Theaceae</taxon>
        <taxon>Camellia</taxon>
    </lineage>
</organism>
<name>A0A4S4DAM8_CAMSN</name>
<dbReference type="InterPro" id="IPR036047">
    <property type="entry name" value="F-box-like_dom_sf"/>
</dbReference>
<proteinExistence type="predicted"/>
<evidence type="ECO:0000256" key="1">
    <source>
        <dbReference type="SAM" id="Phobius"/>
    </source>
</evidence>
<evidence type="ECO:0000313" key="3">
    <source>
        <dbReference type="EMBL" id="THF99600.1"/>
    </source>
</evidence>
<evidence type="ECO:0000259" key="2">
    <source>
        <dbReference type="Pfam" id="PF12937"/>
    </source>
</evidence>
<dbReference type="PANTHER" id="PTHR33736:SF13">
    <property type="entry name" value="OS11G0155100 PROTEIN"/>
    <property type="match status" value="1"/>
</dbReference>
<dbReference type="InterPro" id="IPR001810">
    <property type="entry name" value="F-box_dom"/>
</dbReference>
<dbReference type="Gene3D" id="1.20.1280.50">
    <property type="match status" value="1"/>
</dbReference>
<gene>
    <name evidence="3" type="ORF">TEA_003276</name>
</gene>
<dbReference type="InterPro" id="IPR045283">
    <property type="entry name" value="AT3G44326-like"/>
</dbReference>
<sequence length="339" mass="37856">MSPPQPTATAVEEGGATTFPDIHQDILSTHILARLDGPSLASASSTSSQLHALSSHHHLWTTICHSTFPSTTTSPRLLHLLSSFPGGPRSFFSLSFPLLLPNFSPTTTSPPPAELISAVDIHYKNNLIFTKVQETETTTSWFMCSPFRIDLLDTKDVISTTIRHRDDDGAWTSLSDEVTLSWVLIDPVGNQAANLSTHKAVSVQRHWLSGEVQVRFGSVLAGGNRRGPTSELVHCGIVVTCGESEGGELQVREVSLQVEDMDGMHLTGKDSLVILHRALEGKRGNMRREEEGRRRYREYMEMKRERRERKLKTEWTLDMLCVAFGVTIFSAFWLFLLWT</sequence>
<keyword evidence="1" id="KW-1133">Transmembrane helix</keyword>
<keyword evidence="1" id="KW-0812">Transmembrane</keyword>
<dbReference type="Proteomes" id="UP000306102">
    <property type="component" value="Unassembled WGS sequence"/>
</dbReference>
<keyword evidence="4" id="KW-1185">Reference proteome</keyword>
<dbReference type="SUPFAM" id="SSF81383">
    <property type="entry name" value="F-box domain"/>
    <property type="match status" value="1"/>
</dbReference>
<evidence type="ECO:0000313" key="4">
    <source>
        <dbReference type="Proteomes" id="UP000306102"/>
    </source>
</evidence>
<dbReference type="PANTHER" id="PTHR33736">
    <property type="entry name" value="F-BOX PROTEIN-RELATED"/>
    <property type="match status" value="1"/>
</dbReference>
<protein>
    <recommendedName>
        <fullName evidence="2">F-box domain-containing protein</fullName>
    </recommendedName>
</protein>
<accession>A0A4S4DAM8</accession>
<reference evidence="3 4" key="1">
    <citation type="journal article" date="2018" name="Proc. Natl. Acad. Sci. U.S.A.">
        <title>Draft genome sequence of Camellia sinensis var. sinensis provides insights into the evolution of the tea genome and tea quality.</title>
        <authorList>
            <person name="Wei C."/>
            <person name="Yang H."/>
            <person name="Wang S."/>
            <person name="Zhao J."/>
            <person name="Liu C."/>
            <person name="Gao L."/>
            <person name="Xia E."/>
            <person name="Lu Y."/>
            <person name="Tai Y."/>
            <person name="She G."/>
            <person name="Sun J."/>
            <person name="Cao H."/>
            <person name="Tong W."/>
            <person name="Gao Q."/>
            <person name="Li Y."/>
            <person name="Deng W."/>
            <person name="Jiang X."/>
            <person name="Wang W."/>
            <person name="Chen Q."/>
            <person name="Zhang S."/>
            <person name="Li H."/>
            <person name="Wu J."/>
            <person name="Wang P."/>
            <person name="Li P."/>
            <person name="Shi C."/>
            <person name="Zheng F."/>
            <person name="Jian J."/>
            <person name="Huang B."/>
            <person name="Shan D."/>
            <person name="Shi M."/>
            <person name="Fang C."/>
            <person name="Yue Y."/>
            <person name="Li F."/>
            <person name="Li D."/>
            <person name="Wei S."/>
            <person name="Han B."/>
            <person name="Jiang C."/>
            <person name="Yin Y."/>
            <person name="Xia T."/>
            <person name="Zhang Z."/>
            <person name="Bennetzen J.L."/>
            <person name="Zhao S."/>
            <person name="Wan X."/>
        </authorList>
    </citation>
    <scope>NUCLEOTIDE SEQUENCE [LARGE SCALE GENOMIC DNA]</scope>
    <source>
        <strain evidence="4">cv. Shuchazao</strain>
        <tissue evidence="3">Leaf</tissue>
    </source>
</reference>